<sequence>MRYLETRIRNRNPNSEDNRMTNDFLTFLKTRIAFPDENEMRKRMREQQVPTEEEHFWGEDGHFWTNQGEAYKRPTATIGTPRIRRGSRIDSLFTFDEVEQDKYDVILLNNSVYYFEPFEESIPSFLEKINDNGLLLILFTRKALEFETIIPRICREANAGCTIWRSGRDDRANNEERRQKDPTRFFRSITSQ</sequence>
<evidence type="ECO:0000256" key="1">
    <source>
        <dbReference type="SAM" id="MobiDB-lite"/>
    </source>
</evidence>
<reference evidence="2" key="1">
    <citation type="submission" date="2019-02" db="EMBL/GenBank/DDBJ databases">
        <authorList>
            <person name="Gruber-Vodicka R. H."/>
            <person name="Seah K. B. B."/>
        </authorList>
    </citation>
    <scope>NUCLEOTIDE SEQUENCE</scope>
    <source>
        <strain evidence="2">BECK_BZ123</strain>
    </source>
</reference>
<dbReference type="InterPro" id="IPR029063">
    <property type="entry name" value="SAM-dependent_MTases_sf"/>
</dbReference>
<dbReference type="AlphaFoldDB" id="A0A450YXW5"/>
<organism evidence="2">
    <name type="scientific">Candidatus Kentrum sp. TC</name>
    <dbReference type="NCBI Taxonomy" id="2126339"/>
    <lineage>
        <taxon>Bacteria</taxon>
        <taxon>Pseudomonadati</taxon>
        <taxon>Pseudomonadota</taxon>
        <taxon>Gammaproteobacteria</taxon>
        <taxon>Candidatus Kentrum</taxon>
    </lineage>
</organism>
<accession>A0A450YXW5</accession>
<feature type="region of interest" description="Disordered" evidence="1">
    <location>
        <begin position="1"/>
        <end position="20"/>
    </location>
</feature>
<dbReference type="Gene3D" id="3.40.50.150">
    <property type="entry name" value="Vaccinia Virus protein VP39"/>
    <property type="match status" value="1"/>
</dbReference>
<evidence type="ECO:0000313" key="2">
    <source>
        <dbReference type="EMBL" id="VFK46363.1"/>
    </source>
</evidence>
<name>A0A450YXW5_9GAMM</name>
<protein>
    <submittedName>
        <fullName evidence="2">Uncharacterized protein</fullName>
    </submittedName>
</protein>
<gene>
    <name evidence="2" type="ORF">BECKTC1821D_GA0114238_103028</name>
</gene>
<dbReference type="EMBL" id="CAADFS010000030">
    <property type="protein sequence ID" value="VFK46363.1"/>
    <property type="molecule type" value="Genomic_DNA"/>
</dbReference>
<proteinExistence type="predicted"/>